<evidence type="ECO:0000313" key="2">
    <source>
        <dbReference type="Proteomes" id="UP000053232"/>
    </source>
</evidence>
<gene>
    <name evidence="1" type="ORF">OXYTRIMIC_494</name>
</gene>
<reference evidence="2" key="1">
    <citation type="journal article" date="2014" name="Cell">
        <title>The Architecture of a Scrambled Genome Reveals Massive Levels of Genomic Rearrangement during Development.</title>
        <authorList>
            <person name="Chen X."/>
            <person name="Bracht J.R."/>
            <person name="Goldman A.D."/>
            <person name="Dolzhenko E."/>
            <person name="Clay D.M."/>
            <person name="Swart E.C."/>
            <person name="Perlman D.H."/>
            <person name="Doak T.G."/>
            <person name="Stuart A."/>
            <person name="Amemiya C.T."/>
            <person name="Sebra R.P."/>
            <person name="Landweber L.F."/>
        </authorList>
    </citation>
    <scope>NUCLEOTIDE SEQUENCE [LARGE SCALE GENOMIC DNA]</scope>
    <source>
        <strain evidence="2">JRB310</strain>
    </source>
</reference>
<dbReference type="EMBL" id="ARYC01004527">
    <property type="protein sequence ID" value="KEJ82776.1"/>
    <property type="molecule type" value="Genomic_DNA"/>
</dbReference>
<accession>A0A073HZW6</accession>
<dbReference type="Proteomes" id="UP000053232">
    <property type="component" value="Unassembled WGS sequence"/>
</dbReference>
<comment type="caution">
    <text evidence="1">The sequence shown here is derived from an EMBL/GenBank/DDBJ whole genome shotgun (WGS) entry which is preliminary data.</text>
</comment>
<sequence length="147" mass="16520">MIRTCVSFSFQLIGAFEGCVALKKDKKRTMQSINKDFSLTPGQVNKATTTNGQRLLSQSGGTWQEFSPTPFNFLQEADLCDFTGNNPRLRGPNFVCISQTKLCGLGREMIFHSFFNFIIPTSQIAIFNQSDTSASTPRLIVQFQYQQ</sequence>
<name>A0A073HZW6_9SPIT</name>
<organism evidence="1 2">
    <name type="scientific">Oxytricha trifallax</name>
    <dbReference type="NCBI Taxonomy" id="1172189"/>
    <lineage>
        <taxon>Eukaryota</taxon>
        <taxon>Sar</taxon>
        <taxon>Alveolata</taxon>
        <taxon>Ciliophora</taxon>
        <taxon>Intramacronucleata</taxon>
        <taxon>Spirotrichea</taxon>
        <taxon>Stichotrichia</taxon>
        <taxon>Sporadotrichida</taxon>
        <taxon>Oxytrichidae</taxon>
        <taxon>Oxytrichinae</taxon>
        <taxon>Oxytricha</taxon>
    </lineage>
</organism>
<dbReference type="AlphaFoldDB" id="A0A073HZW6"/>
<protein>
    <submittedName>
        <fullName evidence="1">Uncharacterized protein</fullName>
    </submittedName>
</protein>
<evidence type="ECO:0000313" key="1">
    <source>
        <dbReference type="EMBL" id="KEJ82776.1"/>
    </source>
</evidence>
<proteinExistence type="predicted"/>
<keyword evidence="2" id="KW-1185">Reference proteome</keyword>